<sequence length="893" mass="100840">MAAGQIAVLGLVLLSAQGGFGAGSRIWTNIDNDGSKTRLTCALNHSATEIVGHRWVKGGKVLKEDALPDLKTEYEVDSEDRSGQYSCIFLPEHAGRTDLEVKGPPSIKAVKKSEHATEGETVILVCKSDSFPPVTNWLWYKESESGDQVITNSTQSKFFVVSSESRTELHIPNVDLKEDPGKYVCNGTNLEGTSQAAITLRVRNRFAALWPFLGIVAEVLVLVTIIFIYEKKRKPDEVLDDEDIGSAPFFMQRQFGALLQPGVNKFSLRMFGSQKAVEREQERVKSAGAWIIHPYSDFRFYWDFTMLLFMVGNLIIIPVGITFFKDETTAPWIVFNVVSDTFFLMDLVLNFRTGIVIEDNTEIILDPEKIKKKYLRTWFVVDFVSSIPVDYIFLIVEKGIDSEVYKTARALRIVRFTKILSLLRLLRLSRLIRYIHQWEEIFHMTYDLASAVMRICNLISMMLLLCHWDGCLQFLVPMLQDFPRNCWVSINGMVNHSWSELYSFALFKAMSHMLCIGYGRQAPESMTDIWLTMLSMIVGATCYAMFIGHATALIQSLDSSRRQYQEKYKQVEQYMSFHKLPADFRQKIHDYYEHRYQGKMFDEDSILGELNGPLREEIVNFNCRKLVASMPLFANADPNFVTAMLTKLKFEVFQPGDYIIREGTIGKKMYFIQHGVVSVLTKGNKEMKLSDGSYFGEICLLTRGRRTASVRADTYCRLYSLSVDNFNEVLEEYPMMRRAFETVAIDRLDRIGKKNSILLHKVQHDLNSGVFNNQENAIIQEIVKYDREMVQQAELGQRVGLFPPPPPPPQGTSAIATLQQAVAMSFCPQVARPLVGPLALGSPRLVRRLPPGPAPTVATAAASPGPAPAASPPGAPASPRAPRTSPFEAIEEM</sequence>
<evidence type="ECO:0000256" key="23">
    <source>
        <dbReference type="ARBA" id="ARBA00023170"/>
    </source>
</evidence>
<dbReference type="InterPro" id="IPR003598">
    <property type="entry name" value="Ig_sub2"/>
</dbReference>
<keyword evidence="14" id="KW-0851">Voltage-gated channel</keyword>
<keyword evidence="5" id="KW-0894">Sodium channel</keyword>
<evidence type="ECO:0000256" key="35">
    <source>
        <dbReference type="SAM" id="SignalP"/>
    </source>
</evidence>
<feature type="transmembrane region" description="Helical" evidence="34">
    <location>
        <begin position="300"/>
        <end position="324"/>
    </location>
</feature>
<evidence type="ECO:0000256" key="3">
    <source>
        <dbReference type="ARBA" id="ARBA00006305"/>
    </source>
</evidence>
<dbReference type="SMART" id="SM00409">
    <property type="entry name" value="IG"/>
    <property type="match status" value="1"/>
</dbReference>
<dbReference type="Pfam" id="PF08412">
    <property type="entry name" value="Ion_trans_N"/>
    <property type="match status" value="1"/>
</dbReference>
<name>A0A6B0RPX5_9CETA</name>
<evidence type="ECO:0000256" key="20">
    <source>
        <dbReference type="ARBA" id="ARBA00023136"/>
    </source>
</evidence>
<organism evidence="38 39">
    <name type="scientific">Bos mutus</name>
    <name type="common">wild yak</name>
    <dbReference type="NCBI Taxonomy" id="72004"/>
    <lineage>
        <taxon>Eukaryota</taxon>
        <taxon>Metazoa</taxon>
        <taxon>Chordata</taxon>
        <taxon>Craniata</taxon>
        <taxon>Vertebrata</taxon>
        <taxon>Euteleostomi</taxon>
        <taxon>Mammalia</taxon>
        <taxon>Eutheria</taxon>
        <taxon>Laurasiatheria</taxon>
        <taxon>Artiodactyla</taxon>
        <taxon>Ruminantia</taxon>
        <taxon>Pecora</taxon>
        <taxon>Bovidae</taxon>
        <taxon>Bovinae</taxon>
        <taxon>Bos</taxon>
    </lineage>
</organism>
<dbReference type="SUPFAM" id="SSF81324">
    <property type="entry name" value="Voltage-gated potassium channels"/>
    <property type="match status" value="1"/>
</dbReference>
<dbReference type="PANTHER" id="PTHR45689">
    <property type="entry name" value="I[[H]] CHANNEL, ISOFORM E"/>
    <property type="match status" value="1"/>
</dbReference>
<keyword evidence="16 34" id="KW-1133">Transmembrane helix</keyword>
<keyword evidence="13" id="KW-0631">Potassium channel</keyword>
<dbReference type="Pfam" id="PF00027">
    <property type="entry name" value="cNMP_binding"/>
    <property type="match status" value="1"/>
</dbReference>
<feature type="compositionally biased region" description="Low complexity" evidence="33">
    <location>
        <begin position="877"/>
        <end position="886"/>
    </location>
</feature>
<evidence type="ECO:0000256" key="24">
    <source>
        <dbReference type="ARBA" id="ARBA00023180"/>
    </source>
</evidence>
<protein>
    <recommendedName>
        <fullName evidence="30">Basigin</fullName>
    </recommendedName>
</protein>
<keyword evidence="39" id="KW-1185">Reference proteome</keyword>
<evidence type="ECO:0000256" key="32">
    <source>
        <dbReference type="ARBA" id="ARBA00036239"/>
    </source>
</evidence>
<dbReference type="EMBL" id="VBQZ03000067">
    <property type="protein sequence ID" value="MXQ91141.1"/>
    <property type="molecule type" value="Genomic_DNA"/>
</dbReference>
<comment type="catalytic activity">
    <reaction evidence="31">
        <text>K(+)(in) = K(+)(out)</text>
        <dbReference type="Rhea" id="RHEA:29463"/>
        <dbReference type="ChEBI" id="CHEBI:29103"/>
    </reaction>
</comment>
<keyword evidence="8" id="KW-0116">cAMP-binding</keyword>
<evidence type="ECO:0000259" key="36">
    <source>
        <dbReference type="PROSITE" id="PS50042"/>
    </source>
</evidence>
<evidence type="ECO:0000256" key="29">
    <source>
        <dbReference type="ARBA" id="ARBA00023768"/>
    </source>
</evidence>
<keyword evidence="12" id="KW-0256">Endoplasmic reticulum</keyword>
<dbReference type="InterPro" id="IPR013621">
    <property type="entry name" value="Ion_trans_N"/>
</dbReference>
<keyword evidence="4" id="KW-0813">Transport</keyword>
<evidence type="ECO:0000256" key="33">
    <source>
        <dbReference type="SAM" id="MobiDB-lite"/>
    </source>
</evidence>
<dbReference type="FunFam" id="1.10.287.630:FF:000002">
    <property type="entry name" value="Potassium/sodium hyperpolarization-activated cyclic nucleotide-gated channel 4"/>
    <property type="match status" value="1"/>
</dbReference>
<dbReference type="GO" id="GO:0016323">
    <property type="term" value="C:basolateral plasma membrane"/>
    <property type="evidence" value="ECO:0007669"/>
    <property type="project" value="UniProtKB-SubCell"/>
</dbReference>
<dbReference type="SMART" id="SM00100">
    <property type="entry name" value="cNMP"/>
    <property type="match status" value="1"/>
</dbReference>
<dbReference type="SUPFAM" id="SSF48726">
    <property type="entry name" value="Immunoglobulin"/>
    <property type="match status" value="1"/>
</dbReference>
<dbReference type="AlphaFoldDB" id="A0A6B0RPX5"/>
<keyword evidence="19" id="KW-0406">Ion transport</keyword>
<dbReference type="Gene3D" id="2.60.120.10">
    <property type="entry name" value="Jelly Rolls"/>
    <property type="match status" value="1"/>
</dbReference>
<evidence type="ECO:0000256" key="1">
    <source>
        <dbReference type="ARBA" id="ARBA00004115"/>
    </source>
</evidence>
<keyword evidence="21" id="KW-0114">cAMP</keyword>
<evidence type="ECO:0000256" key="2">
    <source>
        <dbReference type="ARBA" id="ARBA00004651"/>
    </source>
</evidence>
<keyword evidence="6" id="KW-1003">Cell membrane</keyword>
<feature type="region of interest" description="Disordered" evidence="33">
    <location>
        <begin position="850"/>
        <end position="893"/>
    </location>
</feature>
<evidence type="ECO:0000256" key="7">
    <source>
        <dbReference type="ARBA" id="ARBA00022538"/>
    </source>
</evidence>
<keyword evidence="20 34" id="KW-0472">Membrane</keyword>
<dbReference type="Pfam" id="PF00520">
    <property type="entry name" value="Ion_trans"/>
    <property type="match status" value="1"/>
</dbReference>
<evidence type="ECO:0000256" key="21">
    <source>
        <dbReference type="ARBA" id="ARBA00023149"/>
    </source>
</evidence>
<evidence type="ECO:0000313" key="38">
    <source>
        <dbReference type="EMBL" id="MXQ91141.1"/>
    </source>
</evidence>
<keyword evidence="23" id="KW-0675">Receptor</keyword>
<feature type="transmembrane region" description="Helical" evidence="34">
    <location>
        <begin position="531"/>
        <end position="554"/>
    </location>
</feature>
<keyword evidence="10" id="KW-0430">Lectin</keyword>
<dbReference type="CDD" id="cd00038">
    <property type="entry name" value="CAP_ED"/>
    <property type="match status" value="1"/>
</dbReference>
<dbReference type="GO" id="GO:0005789">
    <property type="term" value="C:endoplasmic reticulum membrane"/>
    <property type="evidence" value="ECO:0007669"/>
    <property type="project" value="UniProtKB-SubCell"/>
</dbReference>
<reference evidence="38" key="1">
    <citation type="submission" date="2019-10" db="EMBL/GenBank/DDBJ databases">
        <title>The sequence and de novo assembly of the wild yak genome.</title>
        <authorList>
            <person name="Liu Y."/>
        </authorList>
    </citation>
    <scope>NUCLEOTIDE SEQUENCE [LARGE SCALE GENOMIC DNA]</scope>
    <source>
        <strain evidence="38">WY2019</strain>
    </source>
</reference>
<dbReference type="FunFam" id="2.60.40.10:FF:000387">
    <property type="entry name" value="Neuroplastin b"/>
    <property type="match status" value="1"/>
</dbReference>
<feature type="domain" description="Ig-like" evidence="37">
    <location>
        <begin position="33"/>
        <end position="87"/>
    </location>
</feature>
<keyword evidence="7" id="KW-0633">Potassium transport</keyword>
<dbReference type="InterPro" id="IPR005821">
    <property type="entry name" value="Ion_trans_dom"/>
</dbReference>
<evidence type="ECO:0000256" key="26">
    <source>
        <dbReference type="ARBA" id="ARBA00023286"/>
    </source>
</evidence>
<comment type="subcellular location">
    <subcellularLocation>
        <location evidence="29">Basolateral cell membrane</location>
        <topology evidence="29">Single-pass type I membrane protein</topology>
    </subcellularLocation>
    <subcellularLocation>
        <location evidence="2">Cell membrane</location>
        <topology evidence="2">Multi-pass membrane protein</topology>
    </subcellularLocation>
    <subcellularLocation>
        <location evidence="1">Endoplasmic reticulum membrane</location>
        <topology evidence="1">Single-pass type I membrane protein</topology>
    </subcellularLocation>
</comment>
<feature type="chain" id="PRO_5025384405" description="Basigin" evidence="35">
    <location>
        <begin position="22"/>
        <end position="893"/>
    </location>
</feature>
<dbReference type="SUPFAM" id="SSF51206">
    <property type="entry name" value="cAMP-binding domain-like"/>
    <property type="match status" value="1"/>
</dbReference>
<dbReference type="GO" id="GO:0003254">
    <property type="term" value="P:regulation of membrane depolarization"/>
    <property type="evidence" value="ECO:0007669"/>
    <property type="project" value="TreeGrafter"/>
</dbReference>
<keyword evidence="26" id="KW-1071">Ligand-gated ion channel</keyword>
<dbReference type="FunFam" id="2.60.40.10:FF:001329">
    <property type="entry name" value="Basigin"/>
    <property type="match status" value="1"/>
</dbReference>
<evidence type="ECO:0000256" key="6">
    <source>
        <dbReference type="ARBA" id="ARBA00022475"/>
    </source>
</evidence>
<keyword evidence="22" id="KW-1015">Disulfide bond</keyword>
<dbReference type="InterPro" id="IPR036179">
    <property type="entry name" value="Ig-like_dom_sf"/>
</dbReference>
<dbReference type="PROSITE" id="PS50042">
    <property type="entry name" value="CNMP_BINDING_3"/>
    <property type="match status" value="1"/>
</dbReference>
<dbReference type="GO" id="GO:0030552">
    <property type="term" value="F:cAMP binding"/>
    <property type="evidence" value="ECO:0007669"/>
    <property type="project" value="UniProtKB-KW"/>
</dbReference>
<comment type="catalytic activity">
    <reaction evidence="32">
        <text>Na(+)(in) = Na(+)(out)</text>
        <dbReference type="Rhea" id="RHEA:34963"/>
        <dbReference type="ChEBI" id="CHEBI:29101"/>
    </reaction>
</comment>
<dbReference type="InterPro" id="IPR003599">
    <property type="entry name" value="Ig_sub"/>
</dbReference>
<feature type="domain" description="Cyclic nucleotide-binding" evidence="36">
    <location>
        <begin position="632"/>
        <end position="738"/>
    </location>
</feature>
<dbReference type="PROSITE" id="PS50835">
    <property type="entry name" value="IG_LIKE"/>
    <property type="match status" value="2"/>
</dbReference>
<dbReference type="Gene3D" id="2.60.40.10">
    <property type="entry name" value="Immunoglobulins"/>
    <property type="match status" value="2"/>
</dbReference>
<dbReference type="InterPro" id="IPR018488">
    <property type="entry name" value="cNMP-bd_CS"/>
</dbReference>
<dbReference type="InterPro" id="IPR051413">
    <property type="entry name" value="K/Na_HCN_channel"/>
</dbReference>
<dbReference type="InterPro" id="IPR007110">
    <property type="entry name" value="Ig-like_dom"/>
</dbReference>
<dbReference type="Gene3D" id="1.10.287.630">
    <property type="entry name" value="Helix hairpin bin"/>
    <property type="match status" value="1"/>
</dbReference>
<dbReference type="Pfam" id="PF13927">
    <property type="entry name" value="Ig_3"/>
    <property type="match status" value="1"/>
</dbReference>
<dbReference type="SMART" id="SM00408">
    <property type="entry name" value="IGc2"/>
    <property type="match status" value="1"/>
</dbReference>
<dbReference type="PROSITE" id="PS00888">
    <property type="entry name" value="CNMP_BINDING_1"/>
    <property type="match status" value="1"/>
</dbReference>
<evidence type="ECO:0000256" key="5">
    <source>
        <dbReference type="ARBA" id="ARBA00022461"/>
    </source>
</evidence>
<evidence type="ECO:0000256" key="14">
    <source>
        <dbReference type="ARBA" id="ARBA00022882"/>
    </source>
</evidence>
<evidence type="ECO:0000259" key="37">
    <source>
        <dbReference type="PROSITE" id="PS50835"/>
    </source>
</evidence>
<dbReference type="Proteomes" id="UP000322234">
    <property type="component" value="Unassembled WGS sequence"/>
</dbReference>
<evidence type="ECO:0000256" key="34">
    <source>
        <dbReference type="SAM" id="Phobius"/>
    </source>
</evidence>
<feature type="compositionally biased region" description="Pro residues" evidence="33">
    <location>
        <begin position="865"/>
        <end position="876"/>
    </location>
</feature>
<dbReference type="PRINTS" id="PR01856">
    <property type="entry name" value="BASIGIN"/>
</dbReference>
<dbReference type="FunFam" id="2.60.120.10:FF:000007">
    <property type="entry name" value="Putative potassium/sodium hyperpolarization-activated cyclic nucleotide-gated channel 2"/>
    <property type="match status" value="1"/>
</dbReference>
<dbReference type="GO" id="GO:0098855">
    <property type="term" value="C:HCN channel complex"/>
    <property type="evidence" value="ECO:0007669"/>
    <property type="project" value="TreeGrafter"/>
</dbReference>
<keyword evidence="35" id="KW-0732">Signal</keyword>
<evidence type="ECO:0000256" key="8">
    <source>
        <dbReference type="ARBA" id="ARBA00022566"/>
    </source>
</evidence>
<evidence type="ECO:0000256" key="15">
    <source>
        <dbReference type="ARBA" id="ARBA00022958"/>
    </source>
</evidence>
<evidence type="ECO:0000256" key="13">
    <source>
        <dbReference type="ARBA" id="ARBA00022826"/>
    </source>
</evidence>
<proteinExistence type="inferred from homology"/>
<dbReference type="GO" id="GO:0005249">
    <property type="term" value="F:voltage-gated potassium channel activity"/>
    <property type="evidence" value="ECO:0007669"/>
    <property type="project" value="TreeGrafter"/>
</dbReference>
<dbReference type="Gene3D" id="1.10.287.70">
    <property type="match status" value="1"/>
</dbReference>
<evidence type="ECO:0000256" key="10">
    <source>
        <dbReference type="ARBA" id="ARBA00022734"/>
    </source>
</evidence>
<evidence type="ECO:0000256" key="28">
    <source>
        <dbReference type="ARBA" id="ARBA00023319"/>
    </source>
</evidence>
<dbReference type="InterPro" id="IPR000595">
    <property type="entry name" value="cNMP-bd_dom"/>
</dbReference>
<dbReference type="GO" id="GO:0030425">
    <property type="term" value="C:dendrite"/>
    <property type="evidence" value="ECO:0007669"/>
    <property type="project" value="TreeGrafter"/>
</dbReference>
<evidence type="ECO:0000256" key="22">
    <source>
        <dbReference type="ARBA" id="ARBA00023157"/>
    </source>
</evidence>
<evidence type="ECO:0000256" key="4">
    <source>
        <dbReference type="ARBA" id="ARBA00022448"/>
    </source>
</evidence>
<dbReference type="GO" id="GO:0030424">
    <property type="term" value="C:axon"/>
    <property type="evidence" value="ECO:0007669"/>
    <property type="project" value="TreeGrafter"/>
</dbReference>
<comment type="similarity">
    <text evidence="3">Belongs to the potassium channel HCN family.</text>
</comment>
<keyword evidence="25" id="KW-0739">Sodium transport</keyword>
<dbReference type="PANTHER" id="PTHR45689:SF11">
    <property type="entry name" value="POTASSIUM_SODIUM HYPERPOLARIZATION-ACTIVATED CYCLIC NUCLEOTIDE-GATED CHANNEL 2"/>
    <property type="match status" value="1"/>
</dbReference>
<comment type="caution">
    <text evidence="38">The sequence shown here is derived from an EMBL/GenBank/DDBJ whole genome shotgun (WGS) entry which is preliminary data.</text>
</comment>
<evidence type="ECO:0000256" key="9">
    <source>
        <dbReference type="ARBA" id="ARBA00022692"/>
    </source>
</evidence>
<feature type="signal peptide" evidence="35">
    <location>
        <begin position="1"/>
        <end position="21"/>
    </location>
</feature>
<keyword evidence="24" id="KW-0325">Glycoprotein</keyword>
<dbReference type="InterPro" id="IPR014710">
    <property type="entry name" value="RmlC-like_jellyroll"/>
</dbReference>
<keyword evidence="17" id="KW-0465">Mannose-binding</keyword>
<dbReference type="FunFam" id="1.10.287.70:FF:000031">
    <property type="entry name" value="Potassium/sodium hyperpolarization-activated cyclic nucleotide-gated channel 1, putative"/>
    <property type="match status" value="1"/>
</dbReference>
<gene>
    <name evidence="38" type="ORF">E5288_WYG005443</name>
</gene>
<evidence type="ECO:0000256" key="18">
    <source>
        <dbReference type="ARBA" id="ARBA00023053"/>
    </source>
</evidence>
<evidence type="ECO:0000256" key="12">
    <source>
        <dbReference type="ARBA" id="ARBA00022824"/>
    </source>
</evidence>
<evidence type="ECO:0000313" key="39">
    <source>
        <dbReference type="Proteomes" id="UP000322234"/>
    </source>
</evidence>
<evidence type="ECO:0000256" key="31">
    <source>
        <dbReference type="ARBA" id="ARBA00034430"/>
    </source>
</evidence>
<dbReference type="InterPro" id="IPR018490">
    <property type="entry name" value="cNMP-bd_dom_sf"/>
</dbReference>
<evidence type="ECO:0000256" key="27">
    <source>
        <dbReference type="ARBA" id="ARBA00023303"/>
    </source>
</evidence>
<keyword evidence="28" id="KW-0393">Immunoglobulin domain</keyword>
<evidence type="ECO:0000256" key="11">
    <source>
        <dbReference type="ARBA" id="ARBA00022741"/>
    </source>
</evidence>
<keyword evidence="9 34" id="KW-0812">Transmembrane</keyword>
<dbReference type="GO" id="GO:0005272">
    <property type="term" value="F:sodium channel activity"/>
    <property type="evidence" value="ECO:0007669"/>
    <property type="project" value="UniProtKB-KW"/>
</dbReference>
<evidence type="ECO:0000256" key="17">
    <source>
        <dbReference type="ARBA" id="ARBA00023035"/>
    </source>
</evidence>
<feature type="domain" description="Ig-like" evidence="37">
    <location>
        <begin position="105"/>
        <end position="199"/>
    </location>
</feature>
<accession>A0A6B0RPX5</accession>
<keyword evidence="18" id="KW-0915">Sodium</keyword>
<evidence type="ECO:0000256" key="19">
    <source>
        <dbReference type="ARBA" id="ARBA00023065"/>
    </source>
</evidence>
<feature type="transmembrane region" description="Helical" evidence="34">
    <location>
        <begin position="330"/>
        <end position="349"/>
    </location>
</feature>
<dbReference type="GO" id="GO:0005537">
    <property type="term" value="F:D-mannose binding"/>
    <property type="evidence" value="ECO:0007669"/>
    <property type="project" value="UniProtKB-KW"/>
</dbReference>
<keyword evidence="27" id="KW-0407">Ion channel</keyword>
<evidence type="ECO:0000256" key="25">
    <source>
        <dbReference type="ARBA" id="ARBA00023201"/>
    </source>
</evidence>
<dbReference type="InterPro" id="IPR013783">
    <property type="entry name" value="Ig-like_fold"/>
</dbReference>
<evidence type="ECO:0000256" key="16">
    <source>
        <dbReference type="ARBA" id="ARBA00022989"/>
    </source>
</evidence>
<feature type="transmembrane region" description="Helical" evidence="34">
    <location>
        <begin position="208"/>
        <end position="229"/>
    </location>
</feature>
<feature type="compositionally biased region" description="Low complexity" evidence="33">
    <location>
        <begin position="855"/>
        <end position="864"/>
    </location>
</feature>
<evidence type="ECO:0000256" key="30">
    <source>
        <dbReference type="ARBA" id="ARBA00023876"/>
    </source>
</evidence>
<keyword evidence="11" id="KW-0547">Nucleotide-binding</keyword>
<keyword evidence="15" id="KW-0630">Potassium</keyword>